<evidence type="ECO:0000259" key="5">
    <source>
        <dbReference type="PROSITE" id="PS50110"/>
    </source>
</evidence>
<reference evidence="6 7" key="1">
    <citation type="submission" date="2019-07" db="EMBL/GenBank/DDBJ databases">
        <title>Draft genome sequences of 15 bacterial species constituting the stable defined intestinal microbiota of the GM15 gnotobiotic mouse model.</title>
        <authorList>
            <person name="Elie C."/>
            <person name="Mathieu A."/>
            <person name="Saliou A."/>
            <person name="Darnaud M."/>
            <person name="Leulier F."/>
            <person name="Tamellini A."/>
        </authorList>
    </citation>
    <scope>NUCLEOTIDE SEQUENCE [LARGE SCALE GENOMIC DNA]</scope>
    <source>
        <strain evidence="7">ASF 502</strain>
    </source>
</reference>
<dbReference type="Pfam" id="PF00072">
    <property type="entry name" value="Response_reg"/>
    <property type="match status" value="1"/>
</dbReference>
<dbReference type="PANTHER" id="PTHR44591">
    <property type="entry name" value="STRESS RESPONSE REGULATOR PROTEIN 1"/>
    <property type="match status" value="1"/>
</dbReference>
<evidence type="ECO:0000256" key="1">
    <source>
        <dbReference type="ARBA" id="ARBA00018672"/>
    </source>
</evidence>
<protein>
    <recommendedName>
        <fullName evidence="1">Stage 0 sporulation protein A homolog</fullName>
    </recommendedName>
</protein>
<dbReference type="Gene3D" id="3.40.50.2300">
    <property type="match status" value="1"/>
</dbReference>
<dbReference type="Proteomes" id="UP000474104">
    <property type="component" value="Unassembled WGS sequence"/>
</dbReference>
<dbReference type="SUPFAM" id="SSF52172">
    <property type="entry name" value="CheY-like"/>
    <property type="match status" value="1"/>
</dbReference>
<dbReference type="InterPro" id="IPR011006">
    <property type="entry name" value="CheY-like_superfamily"/>
</dbReference>
<dbReference type="RefSeq" id="WP_004073524.1">
    <property type="nucleotide sequence ID" value="NZ_VIRB01000063.1"/>
</dbReference>
<dbReference type="PROSITE" id="PS50110">
    <property type="entry name" value="RESPONSE_REGULATORY"/>
    <property type="match status" value="1"/>
</dbReference>
<dbReference type="InterPro" id="IPR001789">
    <property type="entry name" value="Sig_transdc_resp-reg_receiver"/>
</dbReference>
<accession>A0A9X5H6J9</accession>
<gene>
    <name evidence="6" type="ORF">FMM80_10955</name>
</gene>
<dbReference type="SMART" id="SM00448">
    <property type="entry name" value="REC"/>
    <property type="match status" value="1"/>
</dbReference>
<keyword evidence="2 4" id="KW-0597">Phosphoprotein</keyword>
<comment type="caution">
    <text evidence="6">The sequence shown here is derived from an EMBL/GenBank/DDBJ whole genome shotgun (WGS) entry which is preliminary data.</text>
</comment>
<dbReference type="InterPro" id="IPR050595">
    <property type="entry name" value="Bact_response_regulator"/>
</dbReference>
<evidence type="ECO:0000313" key="6">
    <source>
        <dbReference type="EMBL" id="NDO69173.1"/>
    </source>
</evidence>
<dbReference type="EMBL" id="VIRB01000063">
    <property type="protein sequence ID" value="NDO69173.1"/>
    <property type="molecule type" value="Genomic_DNA"/>
</dbReference>
<evidence type="ECO:0000256" key="2">
    <source>
        <dbReference type="ARBA" id="ARBA00022553"/>
    </source>
</evidence>
<dbReference type="AlphaFoldDB" id="A0A9X5H6J9"/>
<feature type="modified residue" description="4-aspartylphosphate" evidence="4">
    <location>
        <position position="52"/>
    </location>
</feature>
<evidence type="ECO:0000256" key="3">
    <source>
        <dbReference type="ARBA" id="ARBA00024867"/>
    </source>
</evidence>
<proteinExistence type="predicted"/>
<dbReference type="PANTHER" id="PTHR44591:SF3">
    <property type="entry name" value="RESPONSE REGULATORY DOMAIN-CONTAINING PROTEIN"/>
    <property type="match status" value="1"/>
</dbReference>
<name>A0A9X5H6J9_9FIRM</name>
<feature type="domain" description="Response regulatory" evidence="5">
    <location>
        <begin position="3"/>
        <end position="117"/>
    </location>
</feature>
<organism evidence="6 7">
    <name type="scientific">Schaedlerella arabinosiphila</name>
    <dbReference type="NCBI Taxonomy" id="2044587"/>
    <lineage>
        <taxon>Bacteria</taxon>
        <taxon>Bacillati</taxon>
        <taxon>Bacillota</taxon>
        <taxon>Clostridia</taxon>
        <taxon>Lachnospirales</taxon>
        <taxon>Lachnospiraceae</taxon>
        <taxon>Schaedlerella</taxon>
    </lineage>
</organism>
<evidence type="ECO:0000313" key="7">
    <source>
        <dbReference type="Proteomes" id="UP000474104"/>
    </source>
</evidence>
<dbReference type="OrthoDB" id="9790669at2"/>
<dbReference type="GO" id="GO:0000160">
    <property type="term" value="P:phosphorelay signal transduction system"/>
    <property type="evidence" value="ECO:0007669"/>
    <property type="project" value="InterPro"/>
</dbReference>
<evidence type="ECO:0000256" key="4">
    <source>
        <dbReference type="PROSITE-ProRule" id="PRU00169"/>
    </source>
</evidence>
<sequence>MNRVLIIEDETATAEAVKEALALDDISADIASDGESGLEKLKSNNYDLILLDLKMPGLSGDEVLSEIRKQDPFIDVIIYTNYTEFADIKKLANIGIDGYINKGPKADLVELISAIKEKIAPLNDETISALLKDIPNAEE</sequence>
<dbReference type="CDD" id="cd00156">
    <property type="entry name" value="REC"/>
    <property type="match status" value="1"/>
</dbReference>
<comment type="function">
    <text evidence="3">May play the central regulatory role in sporulation. It may be an element of the effector pathway responsible for the activation of sporulation genes in response to nutritional stress. Spo0A may act in concert with spo0H (a sigma factor) to control the expression of some genes that are critical to the sporulation process.</text>
</comment>